<dbReference type="PANTHER" id="PTHR13465:SF2">
    <property type="entry name" value="PHAGOSOME ASSEMBLY FACTOR 1"/>
    <property type="match status" value="1"/>
</dbReference>
<dbReference type="Pfam" id="PF03676">
    <property type="entry name" value="PHAF1"/>
    <property type="match status" value="1"/>
</dbReference>
<reference evidence="3" key="3">
    <citation type="journal article" date="2019" name="G3 (Bethesda)">
        <title>Hybrid Assembly of the Genome of the Entomopathogenic Nematode Steinernema carpocapsae Identifies the X-Chromosome.</title>
        <authorList>
            <person name="Serra L."/>
            <person name="Macchietto M."/>
            <person name="Macias-Munoz A."/>
            <person name="McGill C.J."/>
            <person name="Rodriguez I.M."/>
            <person name="Rodriguez B."/>
            <person name="Murad R."/>
            <person name="Mortazavi A."/>
        </authorList>
    </citation>
    <scope>NUCLEOTIDE SEQUENCE</scope>
    <source>
        <strain evidence="3">ALL</strain>
    </source>
</reference>
<comment type="caution">
    <text evidence="3">The sequence shown here is derived from an EMBL/GenBank/DDBJ whole genome shotgun (WGS) entry which is preliminary data.</text>
</comment>
<organism evidence="3">
    <name type="scientific">Steinernema carpocapsae</name>
    <name type="common">Entomopathogenic nematode</name>
    <dbReference type="NCBI Taxonomy" id="34508"/>
    <lineage>
        <taxon>Eukaryota</taxon>
        <taxon>Metazoa</taxon>
        <taxon>Ecdysozoa</taxon>
        <taxon>Nematoda</taxon>
        <taxon>Chromadorea</taxon>
        <taxon>Rhabditida</taxon>
        <taxon>Tylenchina</taxon>
        <taxon>Panagrolaimomorpha</taxon>
        <taxon>Strongyloidoidea</taxon>
        <taxon>Steinernematidae</taxon>
        <taxon>Steinernema</taxon>
    </lineage>
</organism>
<sequence>MVSAATKQGLSSPPPYAHRLIRRADSSSTKHRLRLERLGYLIKGVGNRARPQNKPACTHNWRSAPLIVLSAPLKLAPRRQKDILFDCETRRVIKFVLHTNFPGHFDFGIYNRCNFKVVATSDRVEFSTFSKFEEFSHIFHGNADEVSKPVVLNRNCSGAENPFGSTLCYGTDQVIVEVMDNPQHIASVIIYEGKK</sequence>
<protein>
    <submittedName>
        <fullName evidence="3">Uncharacterized protein</fullName>
    </submittedName>
</protein>
<reference evidence="3" key="2">
    <citation type="journal article" date="2015" name="Genome Biol.">
        <title>Comparative genomics of Steinernema reveals deeply conserved gene regulatory networks.</title>
        <authorList>
            <person name="Dillman A.R."/>
            <person name="Macchietto M."/>
            <person name="Porter C.F."/>
            <person name="Rogers A."/>
            <person name="Williams B."/>
            <person name="Antoshechkin I."/>
            <person name="Lee M.M."/>
            <person name="Goodwin Z."/>
            <person name="Lu X."/>
            <person name="Lewis E.E."/>
            <person name="Goodrich-Blair H."/>
            <person name="Stock S.P."/>
            <person name="Adams B.J."/>
            <person name="Sternberg P.W."/>
            <person name="Mortazavi A."/>
        </authorList>
    </citation>
    <scope>NUCLEOTIDE SEQUENCE [LARGE SCALE GENOMIC DNA]</scope>
    <source>
        <strain evidence="3">ALL</strain>
    </source>
</reference>
<evidence type="ECO:0000256" key="2">
    <source>
        <dbReference type="SAM" id="MobiDB-lite"/>
    </source>
</evidence>
<reference evidence="3" key="1">
    <citation type="submission" date="2013-11" db="EMBL/GenBank/DDBJ databases">
        <authorList>
            <person name="Sternberg P."/>
            <person name="Dillman A."/>
            <person name="Macchietto M."/>
        </authorList>
    </citation>
    <scope>NUCLEOTIDE SEQUENCE</scope>
    <source>
        <strain evidence="3">ALL</strain>
    </source>
</reference>
<feature type="region of interest" description="Disordered" evidence="2">
    <location>
        <begin position="1"/>
        <end position="23"/>
    </location>
</feature>
<dbReference type="GO" id="GO:0043001">
    <property type="term" value="P:Golgi to plasma membrane protein transport"/>
    <property type="evidence" value="ECO:0007669"/>
    <property type="project" value="TreeGrafter"/>
</dbReference>
<accession>A0A4U5P756</accession>
<dbReference type="PANTHER" id="PTHR13465">
    <property type="entry name" value="UPF0183 PROTEIN"/>
    <property type="match status" value="1"/>
</dbReference>
<dbReference type="AlphaFoldDB" id="A0A4U5P756"/>
<dbReference type="OrthoDB" id="411211at2759"/>
<dbReference type="InterPro" id="IPR039156">
    <property type="entry name" value="PHAF1/BROMI"/>
</dbReference>
<name>A0A4U5P756_STECR</name>
<comment type="similarity">
    <text evidence="1">Belongs to the PHAF1 family.</text>
</comment>
<gene>
    <name evidence="3" type="ORF">L596_006824</name>
</gene>
<evidence type="ECO:0000313" key="3">
    <source>
        <dbReference type="EMBL" id="TKR92108.1"/>
    </source>
</evidence>
<dbReference type="InterPro" id="IPR005373">
    <property type="entry name" value="PHAF1"/>
</dbReference>
<dbReference type="GO" id="GO:0005802">
    <property type="term" value="C:trans-Golgi network"/>
    <property type="evidence" value="ECO:0007669"/>
    <property type="project" value="TreeGrafter"/>
</dbReference>
<evidence type="ECO:0000256" key="1">
    <source>
        <dbReference type="ARBA" id="ARBA00024339"/>
    </source>
</evidence>
<proteinExistence type="inferred from homology"/>
<dbReference type="EMBL" id="AZBU02000002">
    <property type="protein sequence ID" value="TKR92108.1"/>
    <property type="molecule type" value="Genomic_DNA"/>
</dbReference>
<feature type="compositionally biased region" description="Polar residues" evidence="2">
    <location>
        <begin position="1"/>
        <end position="11"/>
    </location>
</feature>